<protein>
    <recommendedName>
        <fullName evidence="3">FHA domain-containing protein</fullName>
    </recommendedName>
</protein>
<keyword evidence="1" id="KW-0597">Phosphoprotein</keyword>
<dbReference type="SUPFAM" id="SSF49879">
    <property type="entry name" value="SMAD/FHA domain"/>
    <property type="match status" value="1"/>
</dbReference>
<proteinExistence type="predicted"/>
<accession>A0A261F0C4</accession>
<dbReference type="CDD" id="cd00060">
    <property type="entry name" value="FHA"/>
    <property type="match status" value="1"/>
</dbReference>
<organism evidence="4 5">
    <name type="scientific">Pseudoscardovia radai</name>
    <dbReference type="NCBI Taxonomy" id="987066"/>
    <lineage>
        <taxon>Bacteria</taxon>
        <taxon>Bacillati</taxon>
        <taxon>Actinomycetota</taxon>
        <taxon>Actinomycetes</taxon>
        <taxon>Bifidobacteriales</taxon>
        <taxon>Bifidobacteriaceae</taxon>
        <taxon>Pseudoscardovia</taxon>
    </lineage>
</organism>
<feature type="region of interest" description="Disordered" evidence="2">
    <location>
        <begin position="482"/>
        <end position="531"/>
    </location>
</feature>
<dbReference type="PROSITE" id="PS50006">
    <property type="entry name" value="FHA_DOMAIN"/>
    <property type="match status" value="1"/>
</dbReference>
<feature type="region of interest" description="Disordered" evidence="2">
    <location>
        <begin position="332"/>
        <end position="351"/>
    </location>
</feature>
<feature type="compositionally biased region" description="Low complexity" evidence="2">
    <location>
        <begin position="339"/>
        <end position="351"/>
    </location>
</feature>
<dbReference type="InterPro" id="IPR057893">
    <property type="entry name" value="LRV_2"/>
</dbReference>
<dbReference type="AlphaFoldDB" id="A0A261F0C4"/>
<evidence type="ECO:0000259" key="3">
    <source>
        <dbReference type="PROSITE" id="PS50006"/>
    </source>
</evidence>
<dbReference type="EMBL" id="MWWR01000003">
    <property type="protein sequence ID" value="OZG52513.1"/>
    <property type="molecule type" value="Genomic_DNA"/>
</dbReference>
<evidence type="ECO:0000256" key="1">
    <source>
        <dbReference type="ARBA" id="ARBA00022553"/>
    </source>
</evidence>
<gene>
    <name evidence="4" type="ORF">PSRA_0245</name>
</gene>
<dbReference type="InterPro" id="IPR000253">
    <property type="entry name" value="FHA_dom"/>
</dbReference>
<evidence type="ECO:0000313" key="4">
    <source>
        <dbReference type="EMBL" id="OZG52513.1"/>
    </source>
</evidence>
<feature type="region of interest" description="Disordered" evidence="2">
    <location>
        <begin position="362"/>
        <end position="433"/>
    </location>
</feature>
<dbReference type="SMART" id="SM00240">
    <property type="entry name" value="FHA"/>
    <property type="match status" value="1"/>
</dbReference>
<feature type="compositionally biased region" description="Polar residues" evidence="2">
    <location>
        <begin position="379"/>
        <end position="395"/>
    </location>
</feature>
<dbReference type="Pfam" id="PF00498">
    <property type="entry name" value="FHA"/>
    <property type="match status" value="1"/>
</dbReference>
<dbReference type="Pfam" id="PF25591">
    <property type="entry name" value="LRV_2"/>
    <property type="match status" value="1"/>
</dbReference>
<reference evidence="4 5" key="1">
    <citation type="journal article" date="2017" name="BMC Genomics">
        <title>Comparative genomic and phylogenomic analyses of the Bifidobacteriaceae family.</title>
        <authorList>
            <person name="Lugli G.A."/>
            <person name="Milani C."/>
            <person name="Turroni F."/>
            <person name="Duranti S."/>
            <person name="Mancabelli L."/>
            <person name="Mangifesta M."/>
            <person name="Ferrario C."/>
            <person name="Modesto M."/>
            <person name="Mattarelli P."/>
            <person name="Jiri K."/>
            <person name="van Sinderen D."/>
            <person name="Ventura M."/>
        </authorList>
    </citation>
    <scope>NUCLEOTIDE SEQUENCE [LARGE SCALE GENOMIC DNA]</scope>
    <source>
        <strain evidence="4 5">DSM 24742</strain>
    </source>
</reference>
<dbReference type="Proteomes" id="UP000216725">
    <property type="component" value="Unassembled WGS sequence"/>
</dbReference>
<feature type="domain" description="FHA" evidence="3">
    <location>
        <begin position="37"/>
        <end position="93"/>
    </location>
</feature>
<sequence>MSMNNKEVAVVEGASDVLWAIEVDGVELTRVRPGESVVVGRKPIRPMVETEATRRVDIDDPEKSMSKRHAKLSVDSYGRAILEDLGSTNGSFVVRDDGALMRVPLGTQITFQRSPMHLQFGDKPIDFREVSSDETGEHPVASLFDNLSPEDIAAAANGAMSVDQILDVRAGEPTTAFDAGAVRGRVHDLDTSGLSQGYVTASPDTPATASSAQTVDSRAAAFAATTPVTARSAEPSTTRTAVPNTVVSNTAVPDTAVPDAAVPGIAVPDVAASNPATSGATVPDASVPAVSVPATSAPVASAPDAVGQTPAASDDFARTAPETTPVATAHLTASTDANTAAVETDAAGTAAAETAAPNAMETNAAQTNSAASDADPFYRSSQTQSVTTEPQQTLMRQDASEQDVRFRPAQTEFAQSQPVRTQSVQAQEQLEQADVAASRQTQAYAGQGSYHGYGAGFADGTESSADDARFMPTGEQAQAFEPDAAGVTQESHPVAEQASAADARFASHQMPQRDASPQEDDSPSFSVPVTNPHYDAGSVLDRLSRGEYPTAQQQVDDERVIDGFTIREARGTADYERQFEIAQHDELLPFLAMNPRLYGDLYAWLEAMSNADVKAALDANAGYKSWKLRK</sequence>
<dbReference type="InterPro" id="IPR008984">
    <property type="entry name" value="SMAD_FHA_dom_sf"/>
</dbReference>
<evidence type="ECO:0000256" key="2">
    <source>
        <dbReference type="SAM" id="MobiDB-lite"/>
    </source>
</evidence>
<name>A0A261F0C4_9BIFI</name>
<keyword evidence="5" id="KW-1185">Reference proteome</keyword>
<feature type="compositionally biased region" description="Polar residues" evidence="2">
    <location>
        <begin position="412"/>
        <end position="430"/>
    </location>
</feature>
<comment type="caution">
    <text evidence="4">The sequence shown here is derived from an EMBL/GenBank/DDBJ whole genome shotgun (WGS) entry which is preliminary data.</text>
</comment>
<evidence type="ECO:0000313" key="5">
    <source>
        <dbReference type="Proteomes" id="UP000216725"/>
    </source>
</evidence>
<dbReference type="Gene3D" id="2.60.200.20">
    <property type="match status" value="1"/>
</dbReference>